<dbReference type="PANTHER" id="PTHR46671">
    <property type="entry name" value="PROTEIN CBG11221"/>
    <property type="match status" value="1"/>
</dbReference>
<keyword evidence="7" id="KW-1133">Transmembrane helix</keyword>
<dbReference type="Pfam" id="PF02485">
    <property type="entry name" value="Branch"/>
    <property type="match status" value="1"/>
</dbReference>
<sequence length="675" mass="76522">MLAAVAQGSLSGLFQPSLSLQADLKEMSGKVLLDALCLRSPRGLRSGAHWTVLNVPLIRYDKLGSNFKDHQALLGRGRTLRLDPNAPLTDLDVVLPGPQEVRFFANTMASSNFGRVEFCDDKSILTGTIDFGTPFTKRLDSGTPLKQNLKTRPGDPEKHGQPLYEDRYEITMYRCLRWRTAQCRHKYLFAMSLVIVFSLCNIFYGLSSGYKTEISHYQREIATLRRHASLMHRRLEDTKRNVRNGVSAIAHVLNGNFSDTLRLQLKGVENLLSSLAAPRFKHRPETSHLDCGRLFSGDVIYTAEVAHSRIVMIENEDLDMSCDAIHSRIFLQPRVISSNYGIAFARIVHRDYEFLEEQLSLSYTAENHYCYHVDIKSDHMFKQRMLRLSECLPNVYLSEEVLDINGAMGTNVNFAHLSCLKLLEKKGQWTYAILQQTHDVVIHTNSELRMIFQALNGSNDVQITPCAPLHYDQSMSWDAESLGVFQGSQFRISQESSRIPLYIAKGAVQVSLSRAAVVWITNVNLGTFIRQLNSGKRAVDEMLMSTLQIADGWEMPGRFTDHCLKQGYSYEGITRMVQWSNDKADCLSGFLRHQVCILGIENLPSISTFPHILANKMMPSFDYGAIACLSELLFNRTYLGQNDHPLNISFYENLSAVRFHNDQRKHGIKPDCHNP</sequence>
<dbReference type="InterPro" id="IPR003406">
    <property type="entry name" value="Glyco_trans_14"/>
</dbReference>
<evidence type="ECO:0000256" key="2">
    <source>
        <dbReference type="ARBA" id="ARBA00022676"/>
    </source>
</evidence>
<evidence type="ECO:0000256" key="3">
    <source>
        <dbReference type="ARBA" id="ARBA00022679"/>
    </source>
</evidence>
<evidence type="ECO:0000256" key="1">
    <source>
        <dbReference type="ARBA" id="ARBA00004606"/>
    </source>
</evidence>
<keyword evidence="2" id="KW-0328">Glycosyltransferase</keyword>
<proteinExistence type="predicted"/>
<keyword evidence="9" id="KW-1185">Reference proteome</keyword>
<evidence type="ECO:0000256" key="4">
    <source>
        <dbReference type="ARBA" id="ARBA00023136"/>
    </source>
</evidence>
<evidence type="ECO:0008006" key="10">
    <source>
        <dbReference type="Google" id="ProtNLM"/>
    </source>
</evidence>
<keyword evidence="7" id="KW-0812">Transmembrane</keyword>
<feature type="region of interest" description="Disordered" evidence="6">
    <location>
        <begin position="142"/>
        <end position="161"/>
    </location>
</feature>
<keyword evidence="4 7" id="KW-0472">Membrane</keyword>
<protein>
    <recommendedName>
        <fullName evidence="10">Core-2/I-Branching enzyme</fullName>
    </recommendedName>
</protein>
<keyword evidence="3" id="KW-0808">Transferase</keyword>
<accession>A0ABR1CD50</accession>
<dbReference type="PANTHER" id="PTHR46671:SF7">
    <property type="entry name" value="CORE-2_I-BRANCHING ENZYME"/>
    <property type="match status" value="1"/>
</dbReference>
<feature type="transmembrane region" description="Helical" evidence="7">
    <location>
        <begin position="187"/>
        <end position="206"/>
    </location>
</feature>
<reference evidence="8 9" key="1">
    <citation type="submission" date="2023-08" db="EMBL/GenBank/DDBJ databases">
        <title>A Necator americanus chromosomal reference genome.</title>
        <authorList>
            <person name="Ilik V."/>
            <person name="Petrzelkova K.J."/>
            <person name="Pardy F."/>
            <person name="Fuh T."/>
            <person name="Niatou-Singa F.S."/>
            <person name="Gouil Q."/>
            <person name="Baker L."/>
            <person name="Ritchie M.E."/>
            <person name="Jex A.R."/>
            <person name="Gazzola D."/>
            <person name="Li H."/>
            <person name="Toshio Fujiwara R."/>
            <person name="Zhan B."/>
            <person name="Aroian R.V."/>
            <person name="Pafco B."/>
            <person name="Schwarz E.M."/>
        </authorList>
    </citation>
    <scope>NUCLEOTIDE SEQUENCE [LARGE SCALE GENOMIC DNA]</scope>
    <source>
        <strain evidence="8 9">Aroian</strain>
        <tissue evidence="8">Whole animal</tissue>
    </source>
</reference>
<dbReference type="EMBL" id="JAVFWL010000002">
    <property type="protein sequence ID" value="KAK6736030.1"/>
    <property type="molecule type" value="Genomic_DNA"/>
</dbReference>
<evidence type="ECO:0000313" key="8">
    <source>
        <dbReference type="EMBL" id="KAK6736030.1"/>
    </source>
</evidence>
<organism evidence="8 9">
    <name type="scientific">Necator americanus</name>
    <name type="common">Human hookworm</name>
    <dbReference type="NCBI Taxonomy" id="51031"/>
    <lineage>
        <taxon>Eukaryota</taxon>
        <taxon>Metazoa</taxon>
        <taxon>Ecdysozoa</taxon>
        <taxon>Nematoda</taxon>
        <taxon>Chromadorea</taxon>
        <taxon>Rhabditida</taxon>
        <taxon>Rhabditina</taxon>
        <taxon>Rhabditomorpha</taxon>
        <taxon>Strongyloidea</taxon>
        <taxon>Ancylostomatidae</taxon>
        <taxon>Bunostominae</taxon>
        <taxon>Necator</taxon>
    </lineage>
</organism>
<evidence type="ECO:0000256" key="7">
    <source>
        <dbReference type="SAM" id="Phobius"/>
    </source>
</evidence>
<evidence type="ECO:0000256" key="5">
    <source>
        <dbReference type="ARBA" id="ARBA00023180"/>
    </source>
</evidence>
<name>A0ABR1CD50_NECAM</name>
<evidence type="ECO:0000313" key="9">
    <source>
        <dbReference type="Proteomes" id="UP001303046"/>
    </source>
</evidence>
<evidence type="ECO:0000256" key="6">
    <source>
        <dbReference type="SAM" id="MobiDB-lite"/>
    </source>
</evidence>
<gene>
    <name evidence="8" type="primary">Necator_chrII.g6776</name>
    <name evidence="8" type="ORF">RB195_018983</name>
</gene>
<keyword evidence="5" id="KW-0325">Glycoprotein</keyword>
<comment type="subcellular location">
    <subcellularLocation>
        <location evidence="1">Membrane</location>
        <topology evidence="1">Single-pass type II membrane protein</topology>
    </subcellularLocation>
</comment>
<dbReference type="Proteomes" id="UP001303046">
    <property type="component" value="Unassembled WGS sequence"/>
</dbReference>
<comment type="caution">
    <text evidence="8">The sequence shown here is derived from an EMBL/GenBank/DDBJ whole genome shotgun (WGS) entry which is preliminary data.</text>
</comment>
<feature type="compositionally biased region" description="Basic and acidic residues" evidence="6">
    <location>
        <begin position="152"/>
        <end position="161"/>
    </location>
</feature>